<evidence type="ECO:0000313" key="2">
    <source>
        <dbReference type="Proteomes" id="UP000011115"/>
    </source>
</evidence>
<dbReference type="HOGENOM" id="CLU_2019301_0_0_1"/>
<protein>
    <submittedName>
        <fullName evidence="1">Uncharacterized protein</fullName>
    </submittedName>
</protein>
<dbReference type="InParanoid" id="M1DHI2"/>
<name>M1DHI2_SOLTU</name>
<dbReference type="EnsemblPlants" id="PGSC0003DMT400089131">
    <property type="protein sequence ID" value="PGSC0003DMT400089131"/>
    <property type="gene ID" value="PGSC0003DMG400038702"/>
</dbReference>
<proteinExistence type="predicted"/>
<evidence type="ECO:0000313" key="1">
    <source>
        <dbReference type="EnsemblPlants" id="PGSC0003DMT400089131"/>
    </source>
</evidence>
<dbReference type="AlphaFoldDB" id="M1DHI2"/>
<accession>M1DHI2</accession>
<dbReference type="Proteomes" id="UP000011115">
    <property type="component" value="Unassembled WGS sequence"/>
</dbReference>
<dbReference type="PaxDb" id="4113-PGSC0003DMT400089131"/>
<reference evidence="1" key="2">
    <citation type="submission" date="2015-06" db="UniProtKB">
        <authorList>
            <consortium name="EnsemblPlants"/>
        </authorList>
    </citation>
    <scope>IDENTIFICATION</scope>
    <source>
        <strain evidence="1">DM1-3 516 R44</strain>
    </source>
</reference>
<reference evidence="2" key="1">
    <citation type="journal article" date="2011" name="Nature">
        <title>Genome sequence and analysis of the tuber crop potato.</title>
        <authorList>
            <consortium name="The Potato Genome Sequencing Consortium"/>
        </authorList>
    </citation>
    <scope>NUCLEOTIDE SEQUENCE [LARGE SCALE GENOMIC DNA]</scope>
    <source>
        <strain evidence="2">cv. DM1-3 516 R44</strain>
    </source>
</reference>
<keyword evidence="2" id="KW-1185">Reference proteome</keyword>
<organism evidence="1 2">
    <name type="scientific">Solanum tuberosum</name>
    <name type="common">Potato</name>
    <dbReference type="NCBI Taxonomy" id="4113"/>
    <lineage>
        <taxon>Eukaryota</taxon>
        <taxon>Viridiplantae</taxon>
        <taxon>Streptophyta</taxon>
        <taxon>Embryophyta</taxon>
        <taxon>Tracheophyta</taxon>
        <taxon>Spermatophyta</taxon>
        <taxon>Magnoliopsida</taxon>
        <taxon>eudicotyledons</taxon>
        <taxon>Gunneridae</taxon>
        <taxon>Pentapetalae</taxon>
        <taxon>asterids</taxon>
        <taxon>lamiids</taxon>
        <taxon>Solanales</taxon>
        <taxon>Solanaceae</taxon>
        <taxon>Solanoideae</taxon>
        <taxon>Solaneae</taxon>
        <taxon>Solanum</taxon>
    </lineage>
</organism>
<sequence>MYQPTYSKKTTGSSTKQLDPYVFRSSFFLLRPKRKIQNLQQSRSKQPRKLTRSIFFLPNVNKEVSKQRQFPTSNQQQYTAVKWRNPRKSNCICPHQLVPVLQATSNRPCGYEMATRQAQEKLG</sequence>
<dbReference type="Gramene" id="PGSC0003DMT400089131">
    <property type="protein sequence ID" value="PGSC0003DMT400089131"/>
    <property type="gene ID" value="PGSC0003DMG400038702"/>
</dbReference>